<feature type="compositionally biased region" description="Acidic residues" evidence="1">
    <location>
        <begin position="1086"/>
        <end position="1103"/>
    </location>
</feature>
<evidence type="ECO:0000313" key="3">
    <source>
        <dbReference type="Proteomes" id="UP000001861"/>
    </source>
</evidence>
<dbReference type="Gene3D" id="1.25.40.10">
    <property type="entry name" value="Tetratricopeptide repeat domain"/>
    <property type="match status" value="1"/>
</dbReference>
<feature type="region of interest" description="Disordered" evidence="1">
    <location>
        <begin position="900"/>
        <end position="1103"/>
    </location>
</feature>
<dbReference type="Proteomes" id="UP000001861">
    <property type="component" value="Unassembled WGS sequence"/>
</dbReference>
<dbReference type="InterPro" id="IPR011990">
    <property type="entry name" value="TPR-like_helical_dom_sf"/>
</dbReference>
<comment type="caution">
    <text evidence="2">The sequence shown here is derived from an EMBL/GenBank/DDBJ whole genome shotgun (WGS) entry which is preliminary data.</text>
</comment>
<dbReference type="eggNOG" id="ENOG502S1W1">
    <property type="taxonomic scope" value="Eukaryota"/>
</dbReference>
<dbReference type="OrthoDB" id="2423701at2759"/>
<dbReference type="STRING" id="240176.A8PDD7"/>
<feature type="compositionally biased region" description="Polar residues" evidence="1">
    <location>
        <begin position="1013"/>
        <end position="1022"/>
    </location>
</feature>
<evidence type="ECO:0000256" key="1">
    <source>
        <dbReference type="SAM" id="MobiDB-lite"/>
    </source>
</evidence>
<dbReference type="AlphaFoldDB" id="A8PDD7"/>
<name>A8PDD7_COPC7</name>
<gene>
    <name evidence="2" type="ORF">CC1G_09464</name>
</gene>
<keyword evidence="3" id="KW-1185">Reference proteome</keyword>
<feature type="compositionally biased region" description="Basic and acidic residues" evidence="1">
    <location>
        <begin position="905"/>
        <end position="927"/>
    </location>
</feature>
<dbReference type="SUPFAM" id="SSF48452">
    <property type="entry name" value="TPR-like"/>
    <property type="match status" value="1"/>
</dbReference>
<reference evidence="2 3" key="1">
    <citation type="journal article" date="2010" name="Proc. Natl. Acad. Sci. U.S.A.">
        <title>Insights into evolution of multicellular fungi from the assembled chromosomes of the mushroom Coprinopsis cinerea (Coprinus cinereus).</title>
        <authorList>
            <person name="Stajich J.E."/>
            <person name="Wilke S.K."/>
            <person name="Ahren D."/>
            <person name="Au C.H."/>
            <person name="Birren B.W."/>
            <person name="Borodovsky M."/>
            <person name="Burns C."/>
            <person name="Canback B."/>
            <person name="Casselton L.A."/>
            <person name="Cheng C.K."/>
            <person name="Deng J."/>
            <person name="Dietrich F.S."/>
            <person name="Fargo D.C."/>
            <person name="Farman M.L."/>
            <person name="Gathman A.C."/>
            <person name="Goldberg J."/>
            <person name="Guigo R."/>
            <person name="Hoegger P.J."/>
            <person name="Hooker J.B."/>
            <person name="Huggins A."/>
            <person name="James T.Y."/>
            <person name="Kamada T."/>
            <person name="Kilaru S."/>
            <person name="Kodira C."/>
            <person name="Kues U."/>
            <person name="Kupfer D."/>
            <person name="Kwan H.S."/>
            <person name="Lomsadze A."/>
            <person name="Li W."/>
            <person name="Lilly W.W."/>
            <person name="Ma L.J."/>
            <person name="Mackey A.J."/>
            <person name="Manning G."/>
            <person name="Martin F."/>
            <person name="Muraguchi H."/>
            <person name="Natvig D.O."/>
            <person name="Palmerini H."/>
            <person name="Ramesh M.A."/>
            <person name="Rehmeyer C.J."/>
            <person name="Roe B.A."/>
            <person name="Shenoy N."/>
            <person name="Stanke M."/>
            <person name="Ter-Hovhannisyan V."/>
            <person name="Tunlid A."/>
            <person name="Velagapudi R."/>
            <person name="Vision T.J."/>
            <person name="Zeng Q."/>
            <person name="Zolan M.E."/>
            <person name="Pukkila P.J."/>
        </authorList>
    </citation>
    <scope>NUCLEOTIDE SEQUENCE [LARGE SCALE GENOMIC DNA]</scope>
    <source>
        <strain evidence="3">Okayama-7 / 130 / ATCC MYA-4618 / FGSC 9003</strain>
    </source>
</reference>
<protein>
    <recommendedName>
        <fullName evidence="4">DUF4470 domain-containing protein</fullName>
    </recommendedName>
</protein>
<organism evidence="2 3">
    <name type="scientific">Coprinopsis cinerea (strain Okayama-7 / 130 / ATCC MYA-4618 / FGSC 9003)</name>
    <name type="common">Inky cap fungus</name>
    <name type="synonym">Hormographiella aspergillata</name>
    <dbReference type="NCBI Taxonomy" id="240176"/>
    <lineage>
        <taxon>Eukaryota</taxon>
        <taxon>Fungi</taxon>
        <taxon>Dikarya</taxon>
        <taxon>Basidiomycota</taxon>
        <taxon>Agaricomycotina</taxon>
        <taxon>Agaricomycetes</taxon>
        <taxon>Agaricomycetidae</taxon>
        <taxon>Agaricales</taxon>
        <taxon>Agaricineae</taxon>
        <taxon>Psathyrellaceae</taxon>
        <taxon>Coprinopsis</taxon>
    </lineage>
</organism>
<dbReference type="EMBL" id="AACS02000006">
    <property type="protein sequence ID" value="EAU81220.2"/>
    <property type="molecule type" value="Genomic_DNA"/>
</dbReference>
<feature type="compositionally biased region" description="Basic and acidic residues" evidence="1">
    <location>
        <begin position="965"/>
        <end position="990"/>
    </location>
</feature>
<dbReference type="KEGG" id="cci:CC1G_09464"/>
<dbReference type="InParanoid" id="A8PDD7"/>
<dbReference type="VEuPathDB" id="FungiDB:CC1G_09464"/>
<feature type="compositionally biased region" description="Basic and acidic residues" evidence="1">
    <location>
        <begin position="935"/>
        <end position="950"/>
    </location>
</feature>
<evidence type="ECO:0000313" key="2">
    <source>
        <dbReference type="EMBL" id="EAU81220.2"/>
    </source>
</evidence>
<accession>A8PDD7</accession>
<dbReference type="RefSeq" id="XP_001840580.2">
    <property type="nucleotide sequence ID" value="XM_001840528.2"/>
</dbReference>
<sequence length="1186" mass="131533">MAEAAHTAGEELFRRCDFLGAQKRFSEASKLAPKEPKYALNLAKAFFEQGKYEACVKTARVAWQKISPKAIIDSDDVAVQVASLYARARIYDAYQRRLDSDGASDATNSPPAQVQVNAAQERLAAQIATAIDGFIERGLEGDNPVFDASFGVVWKQFRNVEEERTEEEKEKVVKAGRHLWSIPILKAELHKNAHLRKFEAEPFYSITENLIVDINTKDASGLPIEKRNGRAVLVGSSAILIAGFGDGRNVLGNIITHGKFLKDVTSMGRSGLRASERNLHVTAVEIEPALVSRFLITLWLLERLQEKKRAKEEKGVSEIVATLLFLHTTLIMPGYCADWVQQAIDALLALLAEGRTHLFSSIHISASSIEPITYFLRLWSTVRSLRTVKDFLASNPISDRHPVKRLPEKPSALLAKGVKDVDQRPGSSEPIYNDVDKELVECHLKLRVLFPPKNLLGRHPAVAKYVKCRGVPSRELAMAAEEEIETTWAVNVALFDPLNLVDDSTEPYPRVTDNPFDALFRFLTKTREAVKDKQMSPGKTAIAIATNWFMLASDVMAWWGEKLTVEILVGDVYRAMPLLVEGDLGPRPEGFPRKYMRVGMNTLPDQNQGLIPIATSILPFVDVVDKAEVMMDTNMRPGDKRVSVAHFYYQHTLLQARDIPKFLGLTVFYNPNDVYNIPIYFRPPQLPRPLKELASKDALINWLTSLLFAIISDGQADAPPNDQATSLTLGGFFEFLVHLHRVGFPGHWMGDFVGDLVEGRIETRVRAYHGTLPREICEHGCEPPGSPTPTPRTIDLQFLQAEVEATLALVWRALPFPVALPDRFKAKWEDEVETYQAPVELAGDEYLGPKYSKAVQLVFFRPRRGVPVWRMVERLHRRLEGGEEGEGVYKCYEVEWVRSEPTAEPDEKEKGEEKGEEGNVEEGKGEEAEVEAEVEEGKVDDGGDGEKTTLEDGEANGGCQNKEGQGVDEKKRGGEGEEAGTHSEGGEKTESGGGVDDPPSEDQGDDQAEKPTNDTSTGTTEVSSDDPVENAEGQASKPQNGESAPQAPAHYLSTANGSGSEEGAQTPGVPLSDAAEKGSNQGEVTDTTEEANEDDEELPDDGEDEIQIITQSLEEPRNGNLVWYMSKRWKEKMVEEGWEVVAYRDDYRIIVTTSSPASEWTVYDPEDHTCTEECLGGHELPGESKE</sequence>
<proteinExistence type="predicted"/>
<dbReference type="HOGENOM" id="CLU_272367_0_0_1"/>
<dbReference type="GeneID" id="6017227"/>
<evidence type="ECO:0008006" key="4">
    <source>
        <dbReference type="Google" id="ProtNLM"/>
    </source>
</evidence>
<dbReference type="OMA" id="DASTIMA"/>